<protein>
    <submittedName>
        <fullName evidence="2">Uncharacterized protein</fullName>
    </submittedName>
</protein>
<feature type="region of interest" description="Disordered" evidence="1">
    <location>
        <begin position="167"/>
        <end position="287"/>
    </location>
</feature>
<sequence>MAEPSYSSDEGSPRPSYAALCANAMGSWSSASLASIAPSTATIWARGMQLLKEQLMRQALVSPTYRGPYWQICQRSSTFWGYVEVMKPVDEIIEIVNENDRYGPREVFDEHDADGRWACFVDDIHKQRQAQVWQSPAADKSWKFRLKRQERSLGNRYCFRDLEYDYDSDSDSDSDDGDVQCFLEDRSRDPNQAGSPSRSRLDEPSSRKDATNEESEDAYVQPLSSPLYQARSPEPQRVYNDENDRPTAAAQPSSFFDKTGWDTGQEGDSESSEDDENEAEAGDESDRISKLFENFPVCVERTERLTSNSKDYGALEVRDPASGWTSVDASKLPRRIREYLADLNDTNHGPQIIVTEPEGDEHYLIDLEAFWSKLRQRSERHAAGPAHDSEKSLLEDNMEDMLNCAAQETEALDEDEKVVCPVPAISAVTIRGQRWSMKLKQWGWRSGTLGDGEVAWI</sequence>
<organism evidence="2 3">
    <name type="scientific">Cytospora paraplurivora</name>
    <dbReference type="NCBI Taxonomy" id="2898453"/>
    <lineage>
        <taxon>Eukaryota</taxon>
        <taxon>Fungi</taxon>
        <taxon>Dikarya</taxon>
        <taxon>Ascomycota</taxon>
        <taxon>Pezizomycotina</taxon>
        <taxon>Sordariomycetes</taxon>
        <taxon>Sordariomycetidae</taxon>
        <taxon>Diaporthales</taxon>
        <taxon>Cytosporaceae</taxon>
        <taxon>Cytospora</taxon>
    </lineage>
</organism>
<dbReference type="Proteomes" id="UP001320245">
    <property type="component" value="Unassembled WGS sequence"/>
</dbReference>
<gene>
    <name evidence="2" type="ORF">SLS53_006526</name>
</gene>
<evidence type="ECO:0000313" key="2">
    <source>
        <dbReference type="EMBL" id="KAK7737453.1"/>
    </source>
</evidence>
<reference evidence="2 3" key="1">
    <citation type="journal article" date="2023" name="PLoS ONE">
        <title>Cytospora paraplurivora sp. nov. isolated from orchards with fruit tree decline syndrome in Ontario, Canada.</title>
        <authorList>
            <person name="Ilyukhin E."/>
            <person name="Nguyen H.D.T."/>
            <person name="Castle A.J."/>
            <person name="Ellouze W."/>
        </authorList>
    </citation>
    <scope>NUCLEOTIDE SEQUENCE [LARGE SCALE GENOMIC DNA]</scope>
    <source>
        <strain evidence="2 3">FDS-564</strain>
    </source>
</reference>
<feature type="compositionally biased region" description="Basic and acidic residues" evidence="1">
    <location>
        <begin position="199"/>
        <end position="211"/>
    </location>
</feature>
<feature type="compositionally biased region" description="Acidic residues" evidence="1">
    <location>
        <begin position="265"/>
        <end position="283"/>
    </location>
</feature>
<proteinExistence type="predicted"/>
<dbReference type="EMBL" id="JAJSPL020000029">
    <property type="protein sequence ID" value="KAK7737453.1"/>
    <property type="molecule type" value="Genomic_DNA"/>
</dbReference>
<keyword evidence="3" id="KW-1185">Reference proteome</keyword>
<name>A0AAN9U9W2_9PEZI</name>
<comment type="caution">
    <text evidence="2">The sequence shown here is derived from an EMBL/GenBank/DDBJ whole genome shotgun (WGS) entry which is preliminary data.</text>
</comment>
<dbReference type="AlphaFoldDB" id="A0AAN9U9W2"/>
<feature type="compositionally biased region" description="Acidic residues" evidence="1">
    <location>
        <begin position="167"/>
        <end position="178"/>
    </location>
</feature>
<accession>A0AAN9U9W2</accession>
<evidence type="ECO:0000256" key="1">
    <source>
        <dbReference type="SAM" id="MobiDB-lite"/>
    </source>
</evidence>
<evidence type="ECO:0000313" key="3">
    <source>
        <dbReference type="Proteomes" id="UP001320245"/>
    </source>
</evidence>